<comment type="catalytic activity">
    <reaction evidence="1">
        <text>Hydrolysis of DNA containing ring-opened 7-methylguanine residues, releasing 2,6-diamino-4-hydroxy-5-(N-methyl)formamidopyrimidine.</text>
        <dbReference type="EC" id="3.2.2.23"/>
    </reaction>
</comment>
<evidence type="ECO:0000256" key="7">
    <source>
        <dbReference type="ARBA" id="ARBA00022771"/>
    </source>
</evidence>
<dbReference type="NCBIfam" id="NF002211">
    <property type="entry name" value="PRK01103.1"/>
    <property type="match status" value="1"/>
</dbReference>
<organism evidence="19 20">
    <name type="scientific">Candidatus Falkowbacteria bacterium CG02_land_8_20_14_3_00_36_14</name>
    <dbReference type="NCBI Taxonomy" id="1974560"/>
    <lineage>
        <taxon>Bacteria</taxon>
        <taxon>Candidatus Falkowiibacteriota</taxon>
    </lineage>
</organism>
<evidence type="ECO:0000256" key="4">
    <source>
        <dbReference type="ARBA" id="ARBA00011245"/>
    </source>
</evidence>
<dbReference type="Gene3D" id="1.10.8.50">
    <property type="match status" value="1"/>
</dbReference>
<dbReference type="Pfam" id="PF06827">
    <property type="entry name" value="zf-FPG_IleRS"/>
    <property type="match status" value="1"/>
</dbReference>
<evidence type="ECO:0000313" key="20">
    <source>
        <dbReference type="Proteomes" id="UP000228896"/>
    </source>
</evidence>
<dbReference type="SUPFAM" id="SSF57716">
    <property type="entry name" value="Glucocorticoid receptor-like (DNA-binding domain)"/>
    <property type="match status" value="1"/>
</dbReference>
<feature type="domain" description="Formamidopyrimidine-DNA glycosylase catalytic" evidence="18">
    <location>
        <begin position="6"/>
        <end position="142"/>
    </location>
</feature>
<reference evidence="20" key="1">
    <citation type="submission" date="2017-09" db="EMBL/GenBank/DDBJ databases">
        <title>Depth-based differentiation of microbial function through sediment-hosted aquifers and enrichment of novel symbionts in the deep terrestrial subsurface.</title>
        <authorList>
            <person name="Probst A.J."/>
            <person name="Ladd B."/>
            <person name="Jarett J.K."/>
            <person name="Geller-Mcgrath D.E."/>
            <person name="Sieber C.M.K."/>
            <person name="Emerson J.B."/>
            <person name="Anantharaman K."/>
            <person name="Thomas B.C."/>
            <person name="Malmstrom R."/>
            <person name="Stieglmeier M."/>
            <person name="Klingl A."/>
            <person name="Woyke T."/>
            <person name="Ryan C.M."/>
            <person name="Banfield J.F."/>
        </authorList>
    </citation>
    <scope>NUCLEOTIDE SEQUENCE [LARGE SCALE GENOMIC DNA]</scope>
</reference>
<dbReference type="SMART" id="SM01232">
    <property type="entry name" value="H2TH"/>
    <property type="match status" value="1"/>
</dbReference>
<keyword evidence="11" id="KW-0234">DNA repair</keyword>
<dbReference type="GO" id="GO:0008270">
    <property type="term" value="F:zinc ion binding"/>
    <property type="evidence" value="ECO:0007669"/>
    <property type="project" value="UniProtKB-KW"/>
</dbReference>
<keyword evidence="10" id="KW-0238">DNA-binding</keyword>
<keyword evidence="8" id="KW-0378">Hydrolase</keyword>
<dbReference type="InterPro" id="IPR012319">
    <property type="entry name" value="FPG_cat"/>
</dbReference>
<evidence type="ECO:0000256" key="6">
    <source>
        <dbReference type="ARBA" id="ARBA00022763"/>
    </source>
</evidence>
<keyword evidence="6" id="KW-0227">DNA damage</keyword>
<comment type="cofactor">
    <cofactor evidence="2">
        <name>Zn(2+)</name>
        <dbReference type="ChEBI" id="CHEBI:29105"/>
    </cofactor>
</comment>
<dbReference type="SUPFAM" id="SSF46946">
    <property type="entry name" value="S13-like H2TH domain"/>
    <property type="match status" value="1"/>
</dbReference>
<dbReference type="InterPro" id="IPR020629">
    <property type="entry name" value="FPG_Glyclase"/>
</dbReference>
<dbReference type="InterPro" id="IPR000214">
    <property type="entry name" value="Znf_DNA_glyclase/AP_lyase"/>
</dbReference>
<dbReference type="EMBL" id="PETS01000054">
    <property type="protein sequence ID" value="PIV51589.1"/>
    <property type="molecule type" value="Genomic_DNA"/>
</dbReference>
<dbReference type="InterPro" id="IPR010663">
    <property type="entry name" value="Znf_FPG/IleRS"/>
</dbReference>
<evidence type="ECO:0000256" key="1">
    <source>
        <dbReference type="ARBA" id="ARBA00001668"/>
    </source>
</evidence>
<dbReference type="Pfam" id="PF06831">
    <property type="entry name" value="H2TH"/>
    <property type="match status" value="1"/>
</dbReference>
<evidence type="ECO:0000256" key="14">
    <source>
        <dbReference type="ARBA" id="ARBA00023295"/>
    </source>
</evidence>
<dbReference type="SMART" id="SM00898">
    <property type="entry name" value="Fapy_DNA_glyco"/>
    <property type="match status" value="1"/>
</dbReference>
<sequence>MIKIMPELPEVETIKNDLKEKILDKKIIKITCRKRKIVKNNFNFFLNTLIGNKFSNIKRIGKLLIFEINRENLYLLIHLKMTGQLVYCPSRGIVAGGHSYPEQKNTVESAAEAMCLPNKYSHVIFNFADGSNLFFNDMRQFGYFKTVRKDELEIIKKNFGIEPLASNFKLNNFKRIFIKRKAPVKALLLNQKLIAGIGNIYADEILFSAKIKPDRRADSLTGGDMEKIFKAGKLIIKKAIKHRGTTFNNYIDASGRKGNYSRLLKVYKREGEQCLICKNIIKKIKVAGRGTRYCPKCQK</sequence>
<evidence type="ECO:0000256" key="9">
    <source>
        <dbReference type="ARBA" id="ARBA00022833"/>
    </source>
</evidence>
<evidence type="ECO:0000256" key="13">
    <source>
        <dbReference type="ARBA" id="ARBA00023268"/>
    </source>
</evidence>
<protein>
    <submittedName>
        <fullName evidence="19">DNA-formamidopyrimidine glycosylase</fullName>
    </submittedName>
</protein>
<accession>A0A2M7DP97</accession>
<dbReference type="PROSITE" id="PS51066">
    <property type="entry name" value="ZF_FPG_2"/>
    <property type="match status" value="1"/>
</dbReference>
<evidence type="ECO:0000256" key="15">
    <source>
        <dbReference type="ARBA" id="ARBA00044632"/>
    </source>
</evidence>
<dbReference type="InterPro" id="IPR035937">
    <property type="entry name" value="FPG_N"/>
</dbReference>
<evidence type="ECO:0000256" key="16">
    <source>
        <dbReference type="PROSITE-ProRule" id="PRU00391"/>
    </source>
</evidence>
<gene>
    <name evidence="19" type="ORF">COS18_02420</name>
</gene>
<dbReference type="Proteomes" id="UP000228896">
    <property type="component" value="Unassembled WGS sequence"/>
</dbReference>
<keyword evidence="12" id="KW-0456">Lyase</keyword>
<evidence type="ECO:0000256" key="10">
    <source>
        <dbReference type="ARBA" id="ARBA00023125"/>
    </source>
</evidence>
<keyword evidence="7 16" id="KW-0863">Zinc-finger</keyword>
<evidence type="ECO:0000259" key="18">
    <source>
        <dbReference type="PROSITE" id="PS51068"/>
    </source>
</evidence>
<dbReference type="CDD" id="cd08966">
    <property type="entry name" value="EcFpg-like_N"/>
    <property type="match status" value="1"/>
</dbReference>
<comment type="caution">
    <text evidence="19">The sequence shown here is derived from an EMBL/GenBank/DDBJ whole genome shotgun (WGS) entry which is preliminary data.</text>
</comment>
<dbReference type="PANTHER" id="PTHR22993">
    <property type="entry name" value="FORMAMIDOPYRIMIDINE-DNA GLYCOSYLASE"/>
    <property type="match status" value="1"/>
</dbReference>
<dbReference type="PANTHER" id="PTHR22993:SF9">
    <property type="entry name" value="FORMAMIDOPYRIMIDINE-DNA GLYCOSYLASE"/>
    <property type="match status" value="1"/>
</dbReference>
<dbReference type="NCBIfam" id="TIGR00577">
    <property type="entry name" value="fpg"/>
    <property type="match status" value="1"/>
</dbReference>
<keyword evidence="13" id="KW-0511">Multifunctional enzyme</keyword>
<evidence type="ECO:0000313" key="19">
    <source>
        <dbReference type="EMBL" id="PIV51589.1"/>
    </source>
</evidence>
<dbReference type="AlphaFoldDB" id="A0A2M7DP97"/>
<keyword evidence="5" id="KW-0479">Metal-binding</keyword>
<dbReference type="InterPro" id="IPR015887">
    <property type="entry name" value="DNA_glyclase_Znf_dom_DNA_BS"/>
</dbReference>
<comment type="similarity">
    <text evidence="3">Belongs to the FPG family.</text>
</comment>
<evidence type="ECO:0000256" key="5">
    <source>
        <dbReference type="ARBA" id="ARBA00022723"/>
    </source>
</evidence>
<evidence type="ECO:0000256" key="11">
    <source>
        <dbReference type="ARBA" id="ARBA00023204"/>
    </source>
</evidence>
<dbReference type="GO" id="GO:0006284">
    <property type="term" value="P:base-excision repair"/>
    <property type="evidence" value="ECO:0007669"/>
    <property type="project" value="InterPro"/>
</dbReference>
<dbReference type="PROSITE" id="PS51068">
    <property type="entry name" value="FPG_CAT"/>
    <property type="match status" value="1"/>
</dbReference>
<evidence type="ECO:0000259" key="17">
    <source>
        <dbReference type="PROSITE" id="PS51066"/>
    </source>
</evidence>
<keyword evidence="9" id="KW-0862">Zinc</keyword>
<dbReference type="GO" id="GO:0034039">
    <property type="term" value="F:8-oxo-7,8-dihydroguanine DNA N-glycosylase activity"/>
    <property type="evidence" value="ECO:0007669"/>
    <property type="project" value="TreeGrafter"/>
</dbReference>
<evidence type="ECO:0000256" key="12">
    <source>
        <dbReference type="ARBA" id="ARBA00023239"/>
    </source>
</evidence>
<feature type="domain" description="FPG-type" evidence="17">
    <location>
        <begin position="265"/>
        <end position="299"/>
    </location>
</feature>
<keyword evidence="14" id="KW-0326">Glycosidase</keyword>
<comment type="catalytic activity">
    <reaction evidence="15">
        <text>2'-deoxyribonucleotide-(2'-deoxyribose 5'-phosphate)-2'-deoxyribonucleotide-DNA = a 3'-end 2'-deoxyribonucleotide-(2,3-dehydro-2,3-deoxyribose 5'-phosphate)-DNA + a 5'-end 5'-phospho-2'-deoxyribonucleoside-DNA + H(+)</text>
        <dbReference type="Rhea" id="RHEA:66592"/>
        <dbReference type="Rhea" id="RHEA-COMP:13180"/>
        <dbReference type="Rhea" id="RHEA-COMP:16897"/>
        <dbReference type="Rhea" id="RHEA-COMP:17067"/>
        <dbReference type="ChEBI" id="CHEBI:15378"/>
        <dbReference type="ChEBI" id="CHEBI:136412"/>
        <dbReference type="ChEBI" id="CHEBI:157695"/>
        <dbReference type="ChEBI" id="CHEBI:167181"/>
        <dbReference type="EC" id="4.2.99.18"/>
    </reaction>
</comment>
<dbReference type="SUPFAM" id="SSF81624">
    <property type="entry name" value="N-terminal domain of MutM-like DNA repair proteins"/>
    <property type="match status" value="1"/>
</dbReference>
<dbReference type="Gene3D" id="3.20.190.10">
    <property type="entry name" value="MutM-like, N-terminal"/>
    <property type="match status" value="1"/>
</dbReference>
<evidence type="ECO:0000256" key="8">
    <source>
        <dbReference type="ARBA" id="ARBA00022801"/>
    </source>
</evidence>
<dbReference type="PROSITE" id="PS01242">
    <property type="entry name" value="ZF_FPG_1"/>
    <property type="match status" value="1"/>
</dbReference>
<evidence type="ECO:0000256" key="2">
    <source>
        <dbReference type="ARBA" id="ARBA00001947"/>
    </source>
</evidence>
<dbReference type="InterPro" id="IPR015886">
    <property type="entry name" value="H2TH_FPG"/>
</dbReference>
<name>A0A2M7DP97_9BACT</name>
<comment type="subunit">
    <text evidence="4">Monomer.</text>
</comment>
<dbReference type="GO" id="GO:0003684">
    <property type="term" value="F:damaged DNA binding"/>
    <property type="evidence" value="ECO:0007669"/>
    <property type="project" value="InterPro"/>
</dbReference>
<dbReference type="GO" id="GO:0140078">
    <property type="term" value="F:class I DNA-(apurinic or apyrimidinic site) endonuclease activity"/>
    <property type="evidence" value="ECO:0007669"/>
    <property type="project" value="UniProtKB-EC"/>
</dbReference>
<dbReference type="FunFam" id="1.10.8.50:FF:000003">
    <property type="entry name" value="Formamidopyrimidine-DNA glycosylase"/>
    <property type="match status" value="1"/>
</dbReference>
<proteinExistence type="inferred from homology"/>
<evidence type="ECO:0000256" key="3">
    <source>
        <dbReference type="ARBA" id="ARBA00009409"/>
    </source>
</evidence>
<dbReference type="Pfam" id="PF01149">
    <property type="entry name" value="Fapy_DNA_glyco"/>
    <property type="match status" value="1"/>
</dbReference>
<dbReference type="InterPro" id="IPR010979">
    <property type="entry name" value="Ribosomal_uS13-like_H2TH"/>
</dbReference>